<feature type="domain" description="Amino acid permease/ SLC12A" evidence="17">
    <location>
        <begin position="131"/>
        <end position="634"/>
    </location>
</feature>
<keyword evidence="14" id="KW-0868">Chloride</keyword>
<dbReference type="Proteomes" id="UP000494256">
    <property type="component" value="Unassembled WGS sequence"/>
</dbReference>
<evidence type="ECO:0000256" key="1">
    <source>
        <dbReference type="ARBA" id="ARBA00004141"/>
    </source>
</evidence>
<comment type="caution">
    <text evidence="19">The sequence shown here is derived from an EMBL/GenBank/DDBJ whole genome shotgun (WGS) entry which is preliminary data.</text>
</comment>
<keyword evidence="21" id="KW-1185">Reference proteome</keyword>
<evidence type="ECO:0000259" key="18">
    <source>
        <dbReference type="Pfam" id="PF03522"/>
    </source>
</evidence>
<comment type="subcellular location">
    <subcellularLocation>
        <location evidence="1">Membrane</location>
        <topology evidence="1">Multi-pass membrane protein</topology>
    </subcellularLocation>
</comment>
<feature type="transmembrane region" description="Helical" evidence="16">
    <location>
        <begin position="441"/>
        <end position="463"/>
    </location>
</feature>
<keyword evidence="5 16" id="KW-0812">Transmembrane</keyword>
<keyword evidence="10" id="KW-0406">Ion transport</keyword>
<feature type="transmembrane region" description="Helical" evidence="16">
    <location>
        <begin position="253"/>
        <end position="272"/>
    </location>
</feature>
<organism evidence="19 21">
    <name type="scientific">Arctia plantaginis</name>
    <name type="common">Wood tiger moth</name>
    <name type="synonym">Phalaena plantaginis</name>
    <dbReference type="NCBI Taxonomy" id="874455"/>
    <lineage>
        <taxon>Eukaryota</taxon>
        <taxon>Metazoa</taxon>
        <taxon>Ecdysozoa</taxon>
        <taxon>Arthropoda</taxon>
        <taxon>Hexapoda</taxon>
        <taxon>Insecta</taxon>
        <taxon>Pterygota</taxon>
        <taxon>Neoptera</taxon>
        <taxon>Endopterygota</taxon>
        <taxon>Lepidoptera</taxon>
        <taxon>Glossata</taxon>
        <taxon>Ditrysia</taxon>
        <taxon>Noctuoidea</taxon>
        <taxon>Erebidae</taxon>
        <taxon>Arctiinae</taxon>
        <taxon>Arctia</taxon>
    </lineage>
</organism>
<dbReference type="GO" id="GO:0008511">
    <property type="term" value="F:sodium:potassium:chloride symporter activity"/>
    <property type="evidence" value="ECO:0007669"/>
    <property type="project" value="TreeGrafter"/>
</dbReference>
<dbReference type="Pfam" id="PF03522">
    <property type="entry name" value="SLC12"/>
    <property type="match status" value="1"/>
</dbReference>
<feature type="domain" description="SLC12A transporter C-terminal" evidence="18">
    <location>
        <begin position="644"/>
        <end position="1061"/>
    </location>
</feature>
<keyword evidence="9" id="KW-0915">Sodium</keyword>
<feature type="transmembrane region" description="Helical" evidence="16">
    <location>
        <begin position="159"/>
        <end position="184"/>
    </location>
</feature>
<reference evidence="21 22" key="1">
    <citation type="submission" date="2020-04" db="EMBL/GenBank/DDBJ databases">
        <authorList>
            <person name="Wallbank WR R."/>
            <person name="Pardo Diaz C."/>
            <person name="Kozak K."/>
            <person name="Martin S."/>
            <person name="Jiggins C."/>
            <person name="Moest M."/>
            <person name="Warren A I."/>
            <person name="Byers J.R.P. K."/>
            <person name="Montejo-Kovacevich G."/>
            <person name="Yen C E."/>
        </authorList>
    </citation>
    <scope>NUCLEOTIDE SEQUENCE [LARGE SCALE GENOMIC DNA]</scope>
</reference>
<keyword evidence="12" id="KW-0325">Glycoprotein</keyword>
<feature type="transmembrane region" description="Helical" evidence="16">
    <location>
        <begin position="205"/>
        <end position="228"/>
    </location>
</feature>
<evidence type="ECO:0000256" key="14">
    <source>
        <dbReference type="ARBA" id="ARBA00023214"/>
    </source>
</evidence>
<feature type="region of interest" description="Disordered" evidence="15">
    <location>
        <begin position="24"/>
        <end position="52"/>
    </location>
</feature>
<comment type="similarity">
    <text evidence="2">Belongs to the SLC12A transporter family.</text>
</comment>
<dbReference type="PANTHER" id="PTHR11827">
    <property type="entry name" value="SOLUTE CARRIER FAMILY 12, CATION COTRANSPORTERS"/>
    <property type="match status" value="1"/>
</dbReference>
<evidence type="ECO:0000256" key="16">
    <source>
        <dbReference type="SAM" id="Phobius"/>
    </source>
</evidence>
<evidence type="ECO:0000256" key="2">
    <source>
        <dbReference type="ARBA" id="ARBA00010593"/>
    </source>
</evidence>
<evidence type="ECO:0000259" key="17">
    <source>
        <dbReference type="Pfam" id="PF00324"/>
    </source>
</evidence>
<dbReference type="InterPro" id="IPR004841">
    <property type="entry name" value="AA-permease/SLC12A_dom"/>
</dbReference>
<proteinExistence type="inferred from homology"/>
<evidence type="ECO:0000256" key="5">
    <source>
        <dbReference type="ARBA" id="ARBA00022692"/>
    </source>
</evidence>
<dbReference type="InterPro" id="IPR002443">
    <property type="entry name" value="SLC12A1/SLC12A2"/>
</dbReference>
<feature type="transmembrane region" description="Helical" evidence="16">
    <location>
        <begin position="524"/>
        <end position="545"/>
    </location>
</feature>
<keyword evidence="13" id="KW-0739">Sodium transport</keyword>
<dbReference type="GO" id="GO:0055078">
    <property type="term" value="P:sodium ion homeostasis"/>
    <property type="evidence" value="ECO:0007669"/>
    <property type="project" value="TreeGrafter"/>
</dbReference>
<evidence type="ECO:0000256" key="6">
    <source>
        <dbReference type="ARBA" id="ARBA00022847"/>
    </source>
</evidence>
<feature type="transmembrane region" description="Helical" evidence="16">
    <location>
        <begin position="279"/>
        <end position="297"/>
    </location>
</feature>
<dbReference type="PRINTS" id="PR01207">
    <property type="entry name" value="NAKCLTRNSPRT"/>
</dbReference>
<evidence type="ECO:0000256" key="8">
    <source>
        <dbReference type="ARBA" id="ARBA00022989"/>
    </source>
</evidence>
<dbReference type="OrthoDB" id="2020542at2759"/>
<evidence type="ECO:0000256" key="4">
    <source>
        <dbReference type="ARBA" id="ARBA00022538"/>
    </source>
</evidence>
<keyword evidence="8 16" id="KW-1133">Transmembrane helix</keyword>
<evidence type="ECO:0000256" key="7">
    <source>
        <dbReference type="ARBA" id="ARBA00022958"/>
    </source>
</evidence>
<dbReference type="FunFam" id="1.20.1740.10:FF:000022">
    <property type="entry name" value="Bumetanide-sensitive na-k-cl cotransport protein"/>
    <property type="match status" value="1"/>
</dbReference>
<dbReference type="GO" id="GO:1990573">
    <property type="term" value="P:potassium ion import across plasma membrane"/>
    <property type="evidence" value="ECO:0007669"/>
    <property type="project" value="TreeGrafter"/>
</dbReference>
<evidence type="ECO:0000256" key="12">
    <source>
        <dbReference type="ARBA" id="ARBA00023180"/>
    </source>
</evidence>
<evidence type="ECO:0000256" key="13">
    <source>
        <dbReference type="ARBA" id="ARBA00023201"/>
    </source>
</evidence>
<dbReference type="Gene3D" id="1.20.1740.10">
    <property type="entry name" value="Amino acid/polyamine transporter I"/>
    <property type="match status" value="1"/>
</dbReference>
<dbReference type="NCBIfam" id="TIGR00930">
    <property type="entry name" value="2a30"/>
    <property type="match status" value="1"/>
</dbReference>
<feature type="transmembrane region" description="Helical" evidence="16">
    <location>
        <begin position="495"/>
        <end position="512"/>
    </location>
</feature>
<evidence type="ECO:0000256" key="10">
    <source>
        <dbReference type="ARBA" id="ARBA00023065"/>
    </source>
</evidence>
<dbReference type="EMBL" id="CADEBC010000522">
    <property type="protein sequence ID" value="CAB3244622.1"/>
    <property type="molecule type" value="Genomic_DNA"/>
</dbReference>
<feature type="transmembrane region" description="Helical" evidence="16">
    <location>
        <begin position="335"/>
        <end position="357"/>
    </location>
</feature>
<feature type="transmembrane region" description="Helical" evidence="16">
    <location>
        <begin position="557"/>
        <end position="590"/>
    </location>
</feature>
<feature type="transmembrane region" description="Helical" evidence="16">
    <location>
        <begin position="126"/>
        <end position="147"/>
    </location>
</feature>
<keyword evidence="3" id="KW-0813">Transport</keyword>
<name>A0A8S1AI33_ARCPL</name>
<evidence type="ECO:0000256" key="9">
    <source>
        <dbReference type="ARBA" id="ARBA00023053"/>
    </source>
</evidence>
<evidence type="ECO:0008006" key="23">
    <source>
        <dbReference type="Google" id="ProtNLM"/>
    </source>
</evidence>
<evidence type="ECO:0000313" key="20">
    <source>
        <dbReference type="EMBL" id="CAB3253530.1"/>
    </source>
</evidence>
<dbReference type="GO" id="GO:0006884">
    <property type="term" value="P:cell volume homeostasis"/>
    <property type="evidence" value="ECO:0007669"/>
    <property type="project" value="TreeGrafter"/>
</dbReference>
<dbReference type="Pfam" id="PF00324">
    <property type="entry name" value="AA_permease"/>
    <property type="match status" value="1"/>
</dbReference>
<accession>A0A8S1AI33</accession>
<dbReference type="InterPro" id="IPR018491">
    <property type="entry name" value="SLC12_C"/>
</dbReference>
<keyword evidence="11 16" id="KW-0472">Membrane</keyword>
<evidence type="ECO:0000256" key="15">
    <source>
        <dbReference type="SAM" id="MobiDB-lite"/>
    </source>
</evidence>
<dbReference type="EMBL" id="CADEBD010000393">
    <property type="protein sequence ID" value="CAB3253530.1"/>
    <property type="molecule type" value="Genomic_DNA"/>
</dbReference>
<evidence type="ECO:0000256" key="3">
    <source>
        <dbReference type="ARBA" id="ARBA00022448"/>
    </source>
</evidence>
<dbReference type="GO" id="GO:0055075">
    <property type="term" value="P:potassium ion homeostasis"/>
    <property type="evidence" value="ECO:0007669"/>
    <property type="project" value="TreeGrafter"/>
</dbReference>
<evidence type="ECO:0000256" key="11">
    <source>
        <dbReference type="ARBA" id="ARBA00023136"/>
    </source>
</evidence>
<protein>
    <recommendedName>
        <fullName evidence="23">Bumetanide-sensitive sodium-(Potassium)-chloride cotransporter</fullName>
    </recommendedName>
</protein>
<dbReference type="GO" id="GO:0055064">
    <property type="term" value="P:chloride ion homeostasis"/>
    <property type="evidence" value="ECO:0007669"/>
    <property type="project" value="TreeGrafter"/>
</dbReference>
<dbReference type="InterPro" id="IPR004842">
    <property type="entry name" value="SLC12A_fam"/>
</dbReference>
<sequence>MAENRFTISSADFESKKNGIHMGASIISRPLRSSAETAERGGGGTTTNAQSDTWLHDAGWRRKRSLAQLTREALPRLENYRNSKRALKRPSLGELHGDHLITEEDEKEQHASRDTKSPTPAHGIKLGWIQGVLIPCLLNIWGVMLFLRLSWVVSQAGVGMSLIIILISALVCVVTTLSMSAICTNGEVKGGGIYYIISRSLGPEFGASVGIIFAFANAVAASMNTIGFCDSMNDLLKSHELKIIDNGVNDVRIIGAVALLVMCIICAVGMDWESKAQNFLIAIIVGAMVDFVVGTVMGPRSHQEIAEGFVGLSTTTFSSNFKPDYRFSEGLNEDFFSVFAIFFPSVTGIQAGANISGDLKDPASAIPKGTLLALLISMVSYALMVLFAGSGALRDASGNLTDLVVMNGTVLDYSGLGSCVMNDTCKYGLHNSYSVMQLMSAWGPFIYGGCWAATLSTALTNLLSVPRLIQALGSDRIYPGLIFFSKPYGKHGEPYRGYVLTFLVSLLFLLIADLNTIAPLISNFYLASYALINFCTFHAALVRPLGWRPTFRYYNLWLSLIGFLSCVAIMLLISWVMSLVTFAIFFTLYLIVHYREPDVNWGSSTQAQIYKNALSSAYNLARTGEHVKNYWPQMLVLAGRPQTRPALIDLGSLITKSGALMIIGDISPEKLSYKERASRARADDDWLRGRKVRAFCARVHGFGREEGARALMQAVGVGKLAPNVLLMGYKQDWPDASAQELVAYFNILHSAFESRLAVAIIRVQGGLDYGVLSSETAPVSSLTGTSSGSADELRVRRDPLIMHADSDLDISRGPGSRNNLSSLLTSSRSFTVSECNTRERKKKDKKSNDMHRQIVYKTSTGLELSKEQLIQMSMFQKKQEAGTLDVWWLYDDGGLTILLPYIISQRSAWSNCKLRIFALANRRHEMELEERNMANLLAKFRIDYSSLTMVQDITETPQPETTKLFEDITRKFTTESADEDCRISETELLTLAEKTKRQLRLRELLLANSKDSRLVVMSLPMPRKDSVSAPLYMAWLEVLSRDLPPMLFVRGNHTSVLTFYS</sequence>
<evidence type="ECO:0000313" key="21">
    <source>
        <dbReference type="Proteomes" id="UP000494106"/>
    </source>
</evidence>
<evidence type="ECO:0000313" key="19">
    <source>
        <dbReference type="EMBL" id="CAB3244622.1"/>
    </source>
</evidence>
<keyword evidence="6" id="KW-0769">Symport</keyword>
<dbReference type="AlphaFoldDB" id="A0A8S1AI33"/>
<dbReference type="Proteomes" id="UP000494106">
    <property type="component" value="Unassembled WGS sequence"/>
</dbReference>
<keyword evidence="7" id="KW-0630">Potassium</keyword>
<keyword evidence="4" id="KW-0633">Potassium transport</keyword>
<dbReference type="PANTHER" id="PTHR11827:SF48">
    <property type="entry name" value="GH09711P"/>
    <property type="match status" value="1"/>
</dbReference>
<feature type="transmembrane region" description="Helical" evidence="16">
    <location>
        <begin position="369"/>
        <end position="393"/>
    </location>
</feature>
<evidence type="ECO:0000313" key="22">
    <source>
        <dbReference type="Proteomes" id="UP000494256"/>
    </source>
</evidence>
<gene>
    <name evidence="19" type="ORF">APLA_LOCUS10027</name>
    <name evidence="20" type="ORF">APLA_LOCUS14322</name>
</gene>
<dbReference type="GO" id="GO:0016020">
    <property type="term" value="C:membrane"/>
    <property type="evidence" value="ECO:0007669"/>
    <property type="project" value="UniProtKB-SubCell"/>
</dbReference>